<feature type="domain" description="HTH crp-type" evidence="5">
    <location>
        <begin position="155"/>
        <end position="229"/>
    </location>
</feature>
<dbReference type="InterPro" id="IPR036390">
    <property type="entry name" value="WH_DNA-bd_sf"/>
</dbReference>
<dbReference type="SUPFAM" id="SSF51206">
    <property type="entry name" value="cAMP-binding domain-like"/>
    <property type="match status" value="1"/>
</dbReference>
<dbReference type="InterPro" id="IPR018490">
    <property type="entry name" value="cNMP-bd_dom_sf"/>
</dbReference>
<proteinExistence type="predicted"/>
<keyword evidence="2" id="KW-0238">DNA-binding</keyword>
<keyword evidence="7" id="KW-1185">Reference proteome</keyword>
<dbReference type="Gene3D" id="1.10.10.10">
    <property type="entry name" value="Winged helix-like DNA-binding domain superfamily/Winged helix DNA-binding domain"/>
    <property type="match status" value="1"/>
</dbReference>
<dbReference type="PROSITE" id="PS50042">
    <property type="entry name" value="CNMP_BINDING_3"/>
    <property type="match status" value="1"/>
</dbReference>
<feature type="domain" description="Cyclic nucleotide-binding" evidence="4">
    <location>
        <begin position="21"/>
        <end position="141"/>
    </location>
</feature>
<evidence type="ECO:0000256" key="2">
    <source>
        <dbReference type="ARBA" id="ARBA00023125"/>
    </source>
</evidence>
<dbReference type="SUPFAM" id="SSF46785">
    <property type="entry name" value="Winged helix' DNA-binding domain"/>
    <property type="match status" value="1"/>
</dbReference>
<dbReference type="GO" id="GO:0003700">
    <property type="term" value="F:DNA-binding transcription factor activity"/>
    <property type="evidence" value="ECO:0007669"/>
    <property type="project" value="InterPro"/>
</dbReference>
<organism evidence="6 7">
    <name type="scientific">Clostridium magnum DSM 2767</name>
    <dbReference type="NCBI Taxonomy" id="1121326"/>
    <lineage>
        <taxon>Bacteria</taxon>
        <taxon>Bacillati</taxon>
        <taxon>Bacillota</taxon>
        <taxon>Clostridia</taxon>
        <taxon>Eubacteriales</taxon>
        <taxon>Clostridiaceae</taxon>
        <taxon>Clostridium</taxon>
    </lineage>
</organism>
<evidence type="ECO:0000256" key="3">
    <source>
        <dbReference type="ARBA" id="ARBA00023163"/>
    </source>
</evidence>
<dbReference type="PANTHER" id="PTHR24567">
    <property type="entry name" value="CRP FAMILY TRANSCRIPTIONAL REGULATORY PROTEIN"/>
    <property type="match status" value="1"/>
</dbReference>
<dbReference type="Pfam" id="PF13545">
    <property type="entry name" value="HTH_Crp_2"/>
    <property type="match status" value="1"/>
</dbReference>
<dbReference type="InterPro" id="IPR000595">
    <property type="entry name" value="cNMP-bd_dom"/>
</dbReference>
<dbReference type="RefSeq" id="WP_066622401.1">
    <property type="nucleotide sequence ID" value="NZ_FQXL01000021.1"/>
</dbReference>
<dbReference type="CDD" id="cd00092">
    <property type="entry name" value="HTH_CRP"/>
    <property type="match status" value="1"/>
</dbReference>
<evidence type="ECO:0000313" key="7">
    <source>
        <dbReference type="Proteomes" id="UP000076603"/>
    </source>
</evidence>
<dbReference type="GO" id="GO:0005829">
    <property type="term" value="C:cytosol"/>
    <property type="evidence" value="ECO:0007669"/>
    <property type="project" value="TreeGrafter"/>
</dbReference>
<dbReference type="CDD" id="cd00038">
    <property type="entry name" value="CAP_ED"/>
    <property type="match status" value="1"/>
</dbReference>
<dbReference type="Pfam" id="PF00027">
    <property type="entry name" value="cNMP_binding"/>
    <property type="match status" value="1"/>
</dbReference>
<sequence>MNSCADYCSCNHKYCAKKVSLFTSLSDKDLNKVVNLVTKKSFEKGDIIFSEGEIFDKLFIINNGSIKVYKYTKDGKEQILYILKEGDFLGDLNLLKKDVFKFNAAALESTNMCIIHKDDFDILIKSNPEISIKVLEYAHDRIASLENLVQTLTTKDVEVRLASLLLNLSKTFGFKTDKGIEITLTLTREDMANFIGVTRETISRKLSYFQSQNIVELFENRIILIKDIAILKELSQI</sequence>
<evidence type="ECO:0000256" key="1">
    <source>
        <dbReference type="ARBA" id="ARBA00023015"/>
    </source>
</evidence>
<protein>
    <submittedName>
        <fullName evidence="6">Anaerobic regulatory protein</fullName>
    </submittedName>
</protein>
<dbReference type="InterPro" id="IPR012318">
    <property type="entry name" value="HTH_CRP"/>
</dbReference>
<dbReference type="Proteomes" id="UP000076603">
    <property type="component" value="Unassembled WGS sequence"/>
</dbReference>
<reference evidence="6 7" key="1">
    <citation type="submission" date="2016-04" db="EMBL/GenBank/DDBJ databases">
        <title>Genome sequence of Clostridium magnum DSM 2767.</title>
        <authorList>
            <person name="Poehlein A."/>
            <person name="Uhlig R."/>
            <person name="Fischer R."/>
            <person name="Bahl H."/>
            <person name="Daniel R."/>
        </authorList>
    </citation>
    <scope>NUCLEOTIDE SEQUENCE [LARGE SCALE GENOMIC DNA]</scope>
    <source>
        <strain evidence="6 7">DSM 2767</strain>
    </source>
</reference>
<dbReference type="InterPro" id="IPR050397">
    <property type="entry name" value="Env_Response_Regulators"/>
</dbReference>
<dbReference type="PATRIC" id="fig|1121326.3.peg.2542"/>
<evidence type="ECO:0000313" key="6">
    <source>
        <dbReference type="EMBL" id="KZL92726.1"/>
    </source>
</evidence>
<dbReference type="SMART" id="SM00100">
    <property type="entry name" value="cNMP"/>
    <property type="match status" value="1"/>
</dbReference>
<accession>A0A161XEA8</accession>
<evidence type="ECO:0000259" key="4">
    <source>
        <dbReference type="PROSITE" id="PS50042"/>
    </source>
</evidence>
<gene>
    <name evidence="6" type="primary">fnr_1</name>
    <name evidence="6" type="ORF">CLMAG_25400</name>
</gene>
<keyword evidence="3" id="KW-0804">Transcription</keyword>
<dbReference type="InterPro" id="IPR018335">
    <property type="entry name" value="Tscrpt_reg_HTH_Crp-type_CS"/>
</dbReference>
<dbReference type="Gene3D" id="2.60.120.10">
    <property type="entry name" value="Jelly Rolls"/>
    <property type="match status" value="1"/>
</dbReference>
<dbReference type="PROSITE" id="PS00042">
    <property type="entry name" value="HTH_CRP_1"/>
    <property type="match status" value="1"/>
</dbReference>
<dbReference type="AlphaFoldDB" id="A0A161XEA8"/>
<name>A0A161XEA8_9CLOT</name>
<evidence type="ECO:0000259" key="5">
    <source>
        <dbReference type="PROSITE" id="PS51063"/>
    </source>
</evidence>
<dbReference type="SMART" id="SM00419">
    <property type="entry name" value="HTH_CRP"/>
    <property type="match status" value="1"/>
</dbReference>
<dbReference type="PRINTS" id="PR00034">
    <property type="entry name" value="HTHCRP"/>
</dbReference>
<dbReference type="STRING" id="1121326.CLMAG_25400"/>
<dbReference type="InterPro" id="IPR036388">
    <property type="entry name" value="WH-like_DNA-bd_sf"/>
</dbReference>
<dbReference type="InterPro" id="IPR014710">
    <property type="entry name" value="RmlC-like_jellyroll"/>
</dbReference>
<dbReference type="GO" id="GO:0003677">
    <property type="term" value="F:DNA binding"/>
    <property type="evidence" value="ECO:0007669"/>
    <property type="project" value="UniProtKB-KW"/>
</dbReference>
<dbReference type="PANTHER" id="PTHR24567:SF28">
    <property type="entry name" value="LISTERIOLYSIN REGULATORY PROTEIN"/>
    <property type="match status" value="1"/>
</dbReference>
<dbReference type="OrthoDB" id="9798104at2"/>
<dbReference type="PROSITE" id="PS51063">
    <property type="entry name" value="HTH_CRP_2"/>
    <property type="match status" value="1"/>
</dbReference>
<keyword evidence="1" id="KW-0805">Transcription regulation</keyword>
<comment type="caution">
    <text evidence="6">The sequence shown here is derived from an EMBL/GenBank/DDBJ whole genome shotgun (WGS) entry which is preliminary data.</text>
</comment>
<dbReference type="EMBL" id="LWAE01000002">
    <property type="protein sequence ID" value="KZL92726.1"/>
    <property type="molecule type" value="Genomic_DNA"/>
</dbReference>